<name>A0A6L7D5I1_9HELI</name>
<dbReference type="RefSeq" id="WP_118949184.1">
    <property type="nucleotide sequence ID" value="NZ_QBIU01000001.1"/>
</dbReference>
<dbReference type="Proteomes" id="UP000477070">
    <property type="component" value="Unassembled WGS sequence"/>
</dbReference>
<reference evidence="1 2" key="1">
    <citation type="submission" date="2019-12" db="EMBL/GenBank/DDBJ databases">
        <title>Multi-Generational Helicobacter saguini Isolates.</title>
        <authorList>
            <person name="Mannion A."/>
            <person name="Shen Z."/>
            <person name="Fox J.G."/>
        </authorList>
    </citation>
    <scope>NUCLEOTIDE SEQUENCE [LARGE SCALE GENOMIC DNA]</scope>
    <source>
        <strain evidence="2">16-048 (F4)</strain>
    </source>
</reference>
<gene>
    <name evidence="1" type="ORF">DCO61_05230</name>
</gene>
<evidence type="ECO:0000313" key="1">
    <source>
        <dbReference type="EMBL" id="MWV69424.1"/>
    </source>
</evidence>
<dbReference type="EMBL" id="QBIU01000001">
    <property type="protein sequence ID" value="MWV69424.1"/>
    <property type="molecule type" value="Genomic_DNA"/>
</dbReference>
<sequence>MQLSFKLLDYDTNSPLANKQVEIRNISSNSNMIYPIKTSSDDGSVSFDIQDIHKADFFIINLVNETTYYNTPFNLANNKTQFIITPNNYQNKYAKVYFKARIYLYFNGNTLKILKDKIVLKEFSANYYSQDKILNNAIYYISTKEIQNIYNHTQIQNNVIESTNKDSNNTESKHTNYTKDSIQSNKNIINIYKDKDLTHIKSSIEFIENIESNHTKQDSIILNNNLQHYFVNTLYTNIQQHIDCIECKIESIKEDITQIIIHKTDSNIDSQKVYADITKPFAPGTYIEFKLIDNNINKINWSFAIAFNDERLQEIKSSSKPLKLTKLVDSNGVNQAYNVNIINSQNNEIIGFSLPLEKLIYPSSKYYIIIFAHQDIQPTIKDSHVIIDMSFQVGEDSREIKEKETRANLIYKYDTKSINQELEKWNTLDSINSLQEAIELLRFNYDNYDRFLAKYKKLTFNYFNYYQAYPQLAGKLAYICYRFDLIDEKFIKNITSTNIYDCINTKHYIKNNTYLVGQEYLDDRIDFAEKIAMLYNDKYKQKFERAYIKQDETINKENLMTNFINSIHKTLKIKNDVPILEILNLTIEETNTAGVYNSGYNTLTINANVDLKQLIDTIVHEYRHFYINYVVRLSANHNLKNNIILHFIYYTYFNASFAKIFDMYNKECAKFDKEANVCNNKTYKESNSNSSPLYYISPKERDARIVANMFITKIYGE</sequence>
<dbReference type="AlphaFoldDB" id="A0A6L7D5I1"/>
<comment type="caution">
    <text evidence="1">The sequence shown here is derived from an EMBL/GenBank/DDBJ whole genome shotgun (WGS) entry which is preliminary data.</text>
</comment>
<organism evidence="1 2">
    <name type="scientific">Helicobacter saguini</name>
    <dbReference type="NCBI Taxonomy" id="1548018"/>
    <lineage>
        <taxon>Bacteria</taxon>
        <taxon>Pseudomonadati</taxon>
        <taxon>Campylobacterota</taxon>
        <taxon>Epsilonproteobacteria</taxon>
        <taxon>Campylobacterales</taxon>
        <taxon>Helicobacteraceae</taxon>
        <taxon>Helicobacter</taxon>
    </lineage>
</organism>
<evidence type="ECO:0000313" key="2">
    <source>
        <dbReference type="Proteomes" id="UP000477070"/>
    </source>
</evidence>
<proteinExistence type="predicted"/>
<protein>
    <submittedName>
        <fullName evidence="1">Uncharacterized protein</fullName>
    </submittedName>
</protein>
<accession>A0A6L7D5I1</accession>